<evidence type="ECO:0000313" key="12">
    <source>
        <dbReference type="Proteomes" id="UP000812440"/>
    </source>
</evidence>
<dbReference type="GO" id="GO:0005576">
    <property type="term" value="C:extracellular region"/>
    <property type="evidence" value="ECO:0007669"/>
    <property type="project" value="UniProtKB-SubCell"/>
</dbReference>
<dbReference type="SMART" id="SM00018">
    <property type="entry name" value="PD"/>
    <property type="match status" value="1"/>
</dbReference>
<dbReference type="InterPro" id="IPR051148">
    <property type="entry name" value="Zona_Pellucida_Domain_gp"/>
</dbReference>
<dbReference type="OrthoDB" id="8919081at2759"/>
<keyword evidence="7" id="KW-1133">Transmembrane helix</keyword>
<feature type="domain" description="P-type" evidence="10">
    <location>
        <begin position="143"/>
        <end position="186"/>
    </location>
</feature>
<keyword evidence="12" id="KW-1185">Reference proteome</keyword>
<dbReference type="GO" id="GO:0060468">
    <property type="term" value="P:prevention of polyspermy"/>
    <property type="evidence" value="ECO:0007669"/>
    <property type="project" value="TreeGrafter"/>
</dbReference>
<dbReference type="SUPFAM" id="SSF57492">
    <property type="entry name" value="Trefoil"/>
    <property type="match status" value="1"/>
</dbReference>
<feature type="domain" description="ZP" evidence="9">
    <location>
        <begin position="191"/>
        <end position="398"/>
    </location>
</feature>
<keyword evidence="7" id="KW-0812">Transmembrane</keyword>
<evidence type="ECO:0000256" key="7">
    <source>
        <dbReference type="SAM" id="Phobius"/>
    </source>
</evidence>
<dbReference type="CDD" id="cd00111">
    <property type="entry name" value="Trefoil"/>
    <property type="match status" value="1"/>
</dbReference>
<dbReference type="Gene3D" id="2.60.40.3210">
    <property type="entry name" value="Zona pellucida, ZP-N domain"/>
    <property type="match status" value="1"/>
</dbReference>
<feature type="transmembrane region" description="Helical" evidence="7">
    <location>
        <begin position="367"/>
        <end position="387"/>
    </location>
</feature>
<evidence type="ECO:0000256" key="1">
    <source>
        <dbReference type="ARBA" id="ARBA00004613"/>
    </source>
</evidence>
<dbReference type="InterPro" id="IPR001507">
    <property type="entry name" value="ZP_dom"/>
</dbReference>
<dbReference type="PROSITE" id="PS51034">
    <property type="entry name" value="ZP_2"/>
    <property type="match status" value="1"/>
</dbReference>
<dbReference type="Proteomes" id="UP000812440">
    <property type="component" value="Chromosome 2"/>
</dbReference>
<evidence type="ECO:0000259" key="10">
    <source>
        <dbReference type="PROSITE" id="PS51448"/>
    </source>
</evidence>
<dbReference type="InterPro" id="IPR000519">
    <property type="entry name" value="P_trefoil_dom"/>
</dbReference>
<evidence type="ECO:0000256" key="8">
    <source>
        <dbReference type="SAM" id="SignalP"/>
    </source>
</evidence>
<dbReference type="GO" id="GO:0007339">
    <property type="term" value="P:binding of sperm to zona pellucida"/>
    <property type="evidence" value="ECO:0007669"/>
    <property type="project" value="TreeGrafter"/>
</dbReference>
<dbReference type="PANTHER" id="PTHR23343">
    <property type="entry name" value="ZONA PELLUCIDA SPERM-BINDING PROTEIN"/>
    <property type="match status" value="1"/>
</dbReference>
<protein>
    <submittedName>
        <fullName evidence="11">Uncharacterized protein</fullName>
    </submittedName>
</protein>
<comment type="subcellular location">
    <subcellularLocation>
        <location evidence="1">Secreted</location>
    </subcellularLocation>
</comment>
<keyword evidence="3 8" id="KW-0732">Signal</keyword>
<evidence type="ECO:0000256" key="4">
    <source>
        <dbReference type="ARBA" id="ARBA00023157"/>
    </source>
</evidence>
<dbReference type="PANTHER" id="PTHR23343:SF120">
    <property type="entry name" value="ZONA PELLUCIDA SPERM-BINDING PROTEIN 4 ISOFORM X1"/>
    <property type="match status" value="1"/>
</dbReference>
<accession>A0A8T2K1W6</accession>
<evidence type="ECO:0000313" key="11">
    <source>
        <dbReference type="EMBL" id="KAG8450358.1"/>
    </source>
</evidence>
<sequence length="398" mass="43864">MGFVIRLVVIVLFSGSVTCIDRAVWSISPVNQPGLNCETQSLQYNIPTRLPKVFSVRLRALDHKGKPVQLSNSSECGIWLGTNTEGSVSLHAAYGGCYIQEQDSDHVMTISIEREYSPGKWASPKVEELRCPTLNDLHPLSTEHCSTVLKEERVPCANFPITQDACQKQGCCFDSSEGNLQCFYGSKVTVQCRYRRQLSVALSKDLTLPQLDIDSAHLMKGQGAACKPVIKTSSFVLFQFPPSSCATTTRETRKQAIYENNLIVRMDTAVRPGDVTLTREFRLHVKCHVKSPPKNPTLLPADNFTSVGLELEMRIAKGEQFVVQADPPHEEEGKSDNDPNGTKILSSKHVVFLPAGTSAGSSWEEEGARIAIVGGCLLVILLAIGIFRRVKKRNNSTM</sequence>
<dbReference type="Pfam" id="PF23344">
    <property type="entry name" value="ZP-N"/>
    <property type="match status" value="1"/>
</dbReference>
<dbReference type="GO" id="GO:0032190">
    <property type="term" value="F:acrosin binding"/>
    <property type="evidence" value="ECO:0007669"/>
    <property type="project" value="TreeGrafter"/>
</dbReference>
<keyword evidence="4 6" id="KW-1015">Disulfide bond</keyword>
<proteinExistence type="predicted"/>
<evidence type="ECO:0000259" key="9">
    <source>
        <dbReference type="PROSITE" id="PS51034"/>
    </source>
</evidence>
<dbReference type="Gene3D" id="4.10.110.10">
    <property type="entry name" value="Spasmolytic Protein, domain 1"/>
    <property type="match status" value="1"/>
</dbReference>
<feature type="disulfide bond" evidence="6">
    <location>
        <begin position="156"/>
        <end position="171"/>
    </location>
</feature>
<gene>
    <name evidence="11" type="ORF">GDO86_002853</name>
</gene>
<evidence type="ECO:0000256" key="2">
    <source>
        <dbReference type="ARBA" id="ARBA00022525"/>
    </source>
</evidence>
<dbReference type="InterPro" id="IPR055356">
    <property type="entry name" value="ZP-N"/>
</dbReference>
<evidence type="ECO:0000256" key="5">
    <source>
        <dbReference type="ARBA" id="ARBA00023180"/>
    </source>
</evidence>
<comment type="caution">
    <text evidence="6">Lacks conserved residue(s) required for the propagation of feature annotation.</text>
</comment>
<dbReference type="PROSITE" id="PS51448">
    <property type="entry name" value="P_TREFOIL_2"/>
    <property type="match status" value="1"/>
</dbReference>
<evidence type="ECO:0000256" key="3">
    <source>
        <dbReference type="ARBA" id="ARBA00022729"/>
    </source>
</evidence>
<dbReference type="InterPro" id="IPR044913">
    <property type="entry name" value="P_trefoil_dom_sf"/>
</dbReference>
<evidence type="ECO:0000256" key="6">
    <source>
        <dbReference type="PROSITE-ProRule" id="PRU00779"/>
    </source>
</evidence>
<reference evidence="11" key="1">
    <citation type="thesis" date="2020" institute="ProQuest LLC" country="789 East Eisenhower Parkway, Ann Arbor, MI, USA">
        <title>Comparative Genomics and Chromosome Evolution.</title>
        <authorList>
            <person name="Mudd A.B."/>
        </authorList>
    </citation>
    <scope>NUCLEOTIDE SEQUENCE</scope>
    <source>
        <strain evidence="11">Female2</strain>
        <tissue evidence="11">Blood</tissue>
    </source>
</reference>
<dbReference type="InterPro" id="IPR054554">
    <property type="entry name" value="ZP1/4_Ig-like"/>
</dbReference>
<comment type="caution">
    <text evidence="11">The sequence shown here is derived from an EMBL/GenBank/DDBJ whole genome shotgun (WGS) entry which is preliminary data.</text>
</comment>
<feature type="signal peptide" evidence="8">
    <location>
        <begin position="1"/>
        <end position="19"/>
    </location>
</feature>
<keyword evidence="7" id="KW-0472">Membrane</keyword>
<feature type="chain" id="PRO_5035873018" evidence="8">
    <location>
        <begin position="20"/>
        <end position="398"/>
    </location>
</feature>
<name>A0A8T2K1W6_9PIPI</name>
<keyword evidence="5" id="KW-0325">Glycoprotein</keyword>
<dbReference type="Pfam" id="PF00088">
    <property type="entry name" value="Trefoil"/>
    <property type="match status" value="1"/>
</dbReference>
<dbReference type="Pfam" id="PF22821">
    <property type="entry name" value="ZP1_ZP4_Ig-like"/>
    <property type="match status" value="1"/>
</dbReference>
<dbReference type="EMBL" id="JAACNH010000002">
    <property type="protein sequence ID" value="KAG8450358.1"/>
    <property type="molecule type" value="Genomic_DNA"/>
</dbReference>
<keyword evidence="2" id="KW-0964">Secreted</keyword>
<dbReference type="GO" id="GO:0035804">
    <property type="term" value="F:structural constituent of egg coat"/>
    <property type="evidence" value="ECO:0007669"/>
    <property type="project" value="TreeGrafter"/>
</dbReference>
<organism evidence="11 12">
    <name type="scientific">Hymenochirus boettgeri</name>
    <name type="common">Congo dwarf clawed frog</name>
    <dbReference type="NCBI Taxonomy" id="247094"/>
    <lineage>
        <taxon>Eukaryota</taxon>
        <taxon>Metazoa</taxon>
        <taxon>Chordata</taxon>
        <taxon>Craniata</taxon>
        <taxon>Vertebrata</taxon>
        <taxon>Euteleostomi</taxon>
        <taxon>Amphibia</taxon>
        <taxon>Batrachia</taxon>
        <taxon>Anura</taxon>
        <taxon>Pipoidea</taxon>
        <taxon>Pipidae</taxon>
        <taxon>Pipinae</taxon>
        <taxon>Hymenochirus</taxon>
    </lineage>
</organism>
<dbReference type="GO" id="GO:0035805">
    <property type="term" value="C:egg coat"/>
    <property type="evidence" value="ECO:0007669"/>
    <property type="project" value="TreeGrafter"/>
</dbReference>
<dbReference type="AlphaFoldDB" id="A0A8T2K1W6"/>